<comment type="caution">
    <text evidence="2">The sequence shown here is derived from an EMBL/GenBank/DDBJ whole genome shotgun (WGS) entry which is preliminary data.</text>
</comment>
<feature type="compositionally biased region" description="Basic residues" evidence="1">
    <location>
        <begin position="125"/>
        <end position="137"/>
    </location>
</feature>
<name>A0A9W6ZKP2_9STRA</name>
<dbReference type="AlphaFoldDB" id="A0A9W6ZKP2"/>
<protein>
    <submittedName>
        <fullName evidence="2">Uncharacterized protein</fullName>
    </submittedName>
</protein>
<gene>
    <name evidence="2" type="ORF">TrLO_g6621</name>
</gene>
<accession>A0A9W6ZKP2</accession>
<dbReference type="OrthoDB" id="194436at2759"/>
<proteinExistence type="predicted"/>
<feature type="compositionally biased region" description="Pro residues" evidence="1">
    <location>
        <begin position="140"/>
        <end position="149"/>
    </location>
</feature>
<reference evidence="3" key="1">
    <citation type="journal article" date="2023" name="Commun. Biol.">
        <title>Genome analysis of Parmales, the sister group of diatoms, reveals the evolutionary specialization of diatoms from phago-mixotrophs to photoautotrophs.</title>
        <authorList>
            <person name="Ban H."/>
            <person name="Sato S."/>
            <person name="Yoshikawa S."/>
            <person name="Yamada K."/>
            <person name="Nakamura Y."/>
            <person name="Ichinomiya M."/>
            <person name="Sato N."/>
            <person name="Blanc-Mathieu R."/>
            <person name="Endo H."/>
            <person name="Kuwata A."/>
            <person name="Ogata H."/>
        </authorList>
    </citation>
    <scope>NUCLEOTIDE SEQUENCE [LARGE SCALE GENOMIC DNA]</scope>
    <source>
        <strain evidence="3">NIES 3700</strain>
    </source>
</reference>
<keyword evidence="3" id="KW-1185">Reference proteome</keyword>
<dbReference type="Proteomes" id="UP001165122">
    <property type="component" value="Unassembled WGS sequence"/>
</dbReference>
<evidence type="ECO:0000313" key="2">
    <source>
        <dbReference type="EMBL" id="GMH53062.1"/>
    </source>
</evidence>
<dbReference type="EMBL" id="BRXW01000422">
    <property type="protein sequence ID" value="GMH53062.1"/>
    <property type="molecule type" value="Genomic_DNA"/>
</dbReference>
<sequence>MSRMHESGSALIHMNYNSRSVRGIPVAKTTAHRLPHVWVENVTKRVKTEVSEFHLYSKTSASLNRQFDRQFPEIYKYRKGKQPNRVNLEYISAEDRVVNRLNFIDDGMGRALKAPKIIGEDGLGKVKKTRKKKKKKPKVEPPSVPPPGYHPHESIGLESFDFLQDKNRGKFCNTDPKAAKFFSEINHLSSKRRKKNRHLPRIRNKNERKKLTADVVALESALQLISRYGDKYRSGPQA</sequence>
<feature type="region of interest" description="Disordered" evidence="1">
    <location>
        <begin position="123"/>
        <end position="151"/>
    </location>
</feature>
<evidence type="ECO:0000313" key="3">
    <source>
        <dbReference type="Proteomes" id="UP001165122"/>
    </source>
</evidence>
<organism evidence="2 3">
    <name type="scientific">Triparma laevis f. longispina</name>
    <dbReference type="NCBI Taxonomy" id="1714387"/>
    <lineage>
        <taxon>Eukaryota</taxon>
        <taxon>Sar</taxon>
        <taxon>Stramenopiles</taxon>
        <taxon>Ochrophyta</taxon>
        <taxon>Bolidophyceae</taxon>
        <taxon>Parmales</taxon>
        <taxon>Triparmaceae</taxon>
        <taxon>Triparma</taxon>
    </lineage>
</organism>
<evidence type="ECO:0000256" key="1">
    <source>
        <dbReference type="SAM" id="MobiDB-lite"/>
    </source>
</evidence>